<feature type="region of interest" description="Disordered" evidence="1">
    <location>
        <begin position="114"/>
        <end position="158"/>
    </location>
</feature>
<sequence length="169" mass="18624">SPSFQLPNYENVPSDAPRSRSGVYSPTIVNTALVDQCPRYVEPIVKVQEPGAYSQYTQPSTSKFDTRYHQHNTRFVDTYRECYDEGLVNAGGKYYEHNLSTKLAKLRVLENVKQSQMEAGPSTNHDNVDRDTNNDSGYSTKVYGSSKGNSPSLSGQIDGGECLGASSLV</sequence>
<organism evidence="2 3">
    <name type="scientific">Callosobruchus maculatus</name>
    <name type="common">Southern cowpea weevil</name>
    <name type="synonym">Pulse bruchid</name>
    <dbReference type="NCBI Taxonomy" id="64391"/>
    <lineage>
        <taxon>Eukaryota</taxon>
        <taxon>Metazoa</taxon>
        <taxon>Ecdysozoa</taxon>
        <taxon>Arthropoda</taxon>
        <taxon>Hexapoda</taxon>
        <taxon>Insecta</taxon>
        <taxon>Pterygota</taxon>
        <taxon>Neoptera</taxon>
        <taxon>Endopterygota</taxon>
        <taxon>Coleoptera</taxon>
        <taxon>Polyphaga</taxon>
        <taxon>Cucujiformia</taxon>
        <taxon>Chrysomeloidea</taxon>
        <taxon>Chrysomelidae</taxon>
        <taxon>Bruchinae</taxon>
        <taxon>Bruchini</taxon>
        <taxon>Callosobruchus</taxon>
    </lineage>
</organism>
<evidence type="ECO:0000313" key="3">
    <source>
        <dbReference type="Proteomes" id="UP000410492"/>
    </source>
</evidence>
<protein>
    <submittedName>
        <fullName evidence="2">Uncharacterized protein</fullName>
    </submittedName>
</protein>
<dbReference type="Proteomes" id="UP000410492">
    <property type="component" value="Unassembled WGS sequence"/>
</dbReference>
<feature type="compositionally biased region" description="Polar residues" evidence="1">
    <location>
        <begin position="114"/>
        <end position="125"/>
    </location>
</feature>
<dbReference type="EMBL" id="CAACVG010000363">
    <property type="protein sequence ID" value="VEN33958.1"/>
    <property type="molecule type" value="Genomic_DNA"/>
</dbReference>
<feature type="region of interest" description="Disordered" evidence="1">
    <location>
        <begin position="1"/>
        <end position="22"/>
    </location>
</feature>
<name>A0A653BEG5_CALMS</name>
<dbReference type="AlphaFoldDB" id="A0A653BEG5"/>
<dbReference type="OrthoDB" id="424503at2759"/>
<proteinExistence type="predicted"/>
<keyword evidence="3" id="KW-1185">Reference proteome</keyword>
<evidence type="ECO:0000256" key="1">
    <source>
        <dbReference type="SAM" id="MobiDB-lite"/>
    </source>
</evidence>
<gene>
    <name evidence="2" type="ORF">CALMAC_LOCUS325</name>
</gene>
<feature type="compositionally biased region" description="Polar residues" evidence="1">
    <location>
        <begin position="134"/>
        <end position="155"/>
    </location>
</feature>
<feature type="non-terminal residue" evidence="2">
    <location>
        <position position="1"/>
    </location>
</feature>
<accession>A0A653BEG5</accession>
<evidence type="ECO:0000313" key="2">
    <source>
        <dbReference type="EMBL" id="VEN33958.1"/>
    </source>
</evidence>
<reference evidence="2 3" key="1">
    <citation type="submission" date="2019-01" db="EMBL/GenBank/DDBJ databases">
        <authorList>
            <person name="Sayadi A."/>
        </authorList>
    </citation>
    <scope>NUCLEOTIDE SEQUENCE [LARGE SCALE GENOMIC DNA]</scope>
</reference>